<dbReference type="AlphaFoldDB" id="A0A7G1HME3"/>
<keyword evidence="2" id="KW-0614">Plasmid</keyword>
<feature type="domain" description="Bacterial mobilisation" evidence="1">
    <location>
        <begin position="69"/>
        <end position="88"/>
    </location>
</feature>
<evidence type="ECO:0000259" key="1">
    <source>
        <dbReference type="Pfam" id="PF05713"/>
    </source>
</evidence>
<protein>
    <recommendedName>
        <fullName evidence="1">Bacterial mobilisation domain-containing protein</fullName>
    </recommendedName>
</protein>
<dbReference type="RefSeq" id="WP_012464817.1">
    <property type="nucleotide sequence ID" value="NZ_LC554899.1"/>
</dbReference>
<evidence type="ECO:0000313" key="2">
    <source>
        <dbReference type="EMBL" id="BCI56219.1"/>
    </source>
</evidence>
<accession>A0A7G1HME3</accession>
<sequence length="144" mass="16231">MAKKGIKRGVSSRLEIRLPVETKQKLLDMCGDHFSTSEMLRQIIERGEVPDLTATSCIREKKATLEPLIIELARVGNNLNQITKASNATLRFFNHYNTQDIDKSALGLVALQRLNDEMASLFETRKSLNRLISDLVKWSNSNAS</sequence>
<geneLocation type="plasmid" evidence="2">
    <name>pMN1</name>
</geneLocation>
<organism evidence="2">
    <name type="scientific">Pasteurella multocida</name>
    <dbReference type="NCBI Taxonomy" id="747"/>
    <lineage>
        <taxon>Bacteria</taxon>
        <taxon>Pseudomonadati</taxon>
        <taxon>Pseudomonadota</taxon>
        <taxon>Gammaproteobacteria</taxon>
        <taxon>Pasteurellales</taxon>
        <taxon>Pasteurellaceae</taxon>
        <taxon>Pasteurella</taxon>
    </lineage>
</organism>
<proteinExistence type="predicted"/>
<dbReference type="InterPro" id="IPR008687">
    <property type="entry name" value="MobC"/>
</dbReference>
<name>A0A7G1HME3_PASMD</name>
<reference evidence="2" key="1">
    <citation type="submission" date="2020-06" db="EMBL/GenBank/DDBJ databases">
        <title>Characterization of multiresistant Pasteurella multocida isolate from swine.</title>
        <authorList>
            <person name="Suei M."/>
            <person name="Nakakohis M."/>
            <person name="Usui M."/>
            <person name="Murata R."/>
            <person name="Uchida I."/>
        </authorList>
    </citation>
    <scope>NUCLEOTIDE SEQUENCE</scope>
    <source>
        <strain evidence="2">RU2703</strain>
        <plasmid evidence="2">pMN1</plasmid>
    </source>
</reference>
<dbReference type="Pfam" id="PF05713">
    <property type="entry name" value="MobC"/>
    <property type="match status" value="1"/>
</dbReference>
<dbReference type="EMBL" id="LC554899">
    <property type="protein sequence ID" value="BCI56219.1"/>
    <property type="molecule type" value="Genomic_DNA"/>
</dbReference>